<dbReference type="InterPro" id="IPR041173">
    <property type="entry name" value="LodA_C"/>
</dbReference>
<evidence type="ECO:0000313" key="5">
    <source>
        <dbReference type="Proteomes" id="UP001152519"/>
    </source>
</evidence>
<evidence type="ECO:0000259" key="2">
    <source>
        <dbReference type="Pfam" id="PF17990"/>
    </source>
</evidence>
<protein>
    <recommendedName>
        <fullName evidence="6">L-lysine 6-oxidase</fullName>
    </recommendedName>
</protein>
<evidence type="ECO:0000256" key="1">
    <source>
        <dbReference type="SAM" id="MobiDB-lite"/>
    </source>
</evidence>
<dbReference type="RefSeq" id="WP_251483949.1">
    <property type="nucleotide sequence ID" value="NZ_CAJSLV010000001.1"/>
</dbReference>
<accession>A0A9W4E1G1</accession>
<organism evidence="4 5">
    <name type="scientific">Actinacidiphila cocklensis</name>
    <dbReference type="NCBI Taxonomy" id="887465"/>
    <lineage>
        <taxon>Bacteria</taxon>
        <taxon>Bacillati</taxon>
        <taxon>Actinomycetota</taxon>
        <taxon>Actinomycetes</taxon>
        <taxon>Kitasatosporales</taxon>
        <taxon>Streptomycetaceae</taxon>
        <taxon>Actinacidiphila</taxon>
    </lineage>
</organism>
<dbReference type="AlphaFoldDB" id="A0A9W4E1G1"/>
<dbReference type="EMBL" id="CAJSLV010000001">
    <property type="protein sequence ID" value="CAG6390855.1"/>
    <property type="molecule type" value="Genomic_DNA"/>
</dbReference>
<evidence type="ECO:0000259" key="3">
    <source>
        <dbReference type="Pfam" id="PF18417"/>
    </source>
</evidence>
<dbReference type="InterPro" id="IPR033798">
    <property type="entry name" value="LodA-like"/>
</dbReference>
<feature type="domain" description="L-lysine epsilon oxidase C-terminal" evidence="3">
    <location>
        <begin position="346"/>
        <end position="489"/>
    </location>
</feature>
<dbReference type="Proteomes" id="UP001152519">
    <property type="component" value="Unassembled WGS sequence"/>
</dbReference>
<keyword evidence="5" id="KW-1185">Reference proteome</keyword>
<proteinExistence type="predicted"/>
<dbReference type="InterPro" id="IPR041168">
    <property type="entry name" value="LodA_N"/>
</dbReference>
<feature type="region of interest" description="Disordered" evidence="1">
    <location>
        <begin position="25"/>
        <end position="48"/>
    </location>
</feature>
<gene>
    <name evidence="4" type="ORF">SCOCK_10323</name>
</gene>
<reference evidence="4" key="1">
    <citation type="submission" date="2021-05" db="EMBL/GenBank/DDBJ databases">
        <authorList>
            <person name="Arsene-Ploetze F."/>
        </authorList>
    </citation>
    <scope>NUCLEOTIDE SEQUENCE</scope>
    <source>
        <strain evidence="4">DSM 42138</strain>
    </source>
</reference>
<evidence type="ECO:0008006" key="6">
    <source>
        <dbReference type="Google" id="ProtNLM"/>
    </source>
</evidence>
<feature type="domain" description="L-Lysine epsilon oxidase N-terminal" evidence="2">
    <location>
        <begin position="11"/>
        <end position="227"/>
    </location>
</feature>
<comment type="caution">
    <text evidence="4">The sequence shown here is derived from an EMBL/GenBank/DDBJ whole genome shotgun (WGS) entry which is preliminary data.</text>
</comment>
<dbReference type="Pfam" id="PF18417">
    <property type="entry name" value="LodA_C"/>
    <property type="match status" value="1"/>
</dbReference>
<evidence type="ECO:0000313" key="4">
    <source>
        <dbReference type="EMBL" id="CAG6390855.1"/>
    </source>
</evidence>
<name>A0A9W4E1G1_9ACTN</name>
<sequence length="673" mass="73433">MDGQIVRVKIHPAIGVARVGNSVEAPFIGPESPDREPADPGSYKDGSGALRRQAARFRVYGYNAAGEVVRELRPGEAGVTEIQWTVHLANKKPAWYQFHVPLDIPEGVALTPDKRGLRNAGVVGADRKKLVNDPGSRTVRGSATETQKFDSGKVMGTAVYLGEISTQSDGRLMVLGGRGKSASYSNKPIAGVANNDTWYDDVSDGPVTATVRIGGADMTAAPAWVVVAPPHYAPGVKSVRTLYDLLVDVFVTAGSLPRPPQVSYADHIEPILRRFCDLQWVNHGFATQFGWNGPNFFLSPAMSRRLADPSARNRELRRQTYVALRDYRRDGKSPLPWPWLYGDAMASDPTSVRQHIMLSPTQDWMMQRWADGAFQAGPLRQPRPVVDDAPVAEQPGLLDRAALESCAADAFHPGIEVTWPIRHASMFTEPFRILHRAPGTPEPDFGPTLTVQEATAANGPLFAQGPGDLTRWMAAPWQTDAASCRSGYEVAKGLGPRYSPYVPTFWPAQVPNHVLKLDDFEKVDTPPAGSDDSAREEAFERRATWLRGLQGSMDQQRTQMITDWPKLGVVEVRDYTVGDGKFPDRIQVESRPAAPLDRALDTANLVNLQVPEAGPAVLAAAAGTWPADAPDPETVKAEYVARAVSAAVEATGYREEEIAAGYLERLDPFHEAP</sequence>
<dbReference type="CDD" id="cd14731">
    <property type="entry name" value="LodA_like_1"/>
    <property type="match status" value="1"/>
</dbReference>
<dbReference type="Pfam" id="PF17990">
    <property type="entry name" value="LodA_N"/>
    <property type="match status" value="1"/>
</dbReference>